<protein>
    <recommendedName>
        <fullName evidence="3">HMA domain-containing protein</fullName>
    </recommendedName>
</protein>
<organism evidence="1 2">
    <name type="scientific">Fulvivirga imtechensis AK7</name>
    <dbReference type="NCBI Taxonomy" id="1237149"/>
    <lineage>
        <taxon>Bacteria</taxon>
        <taxon>Pseudomonadati</taxon>
        <taxon>Bacteroidota</taxon>
        <taxon>Cytophagia</taxon>
        <taxon>Cytophagales</taxon>
        <taxon>Fulvivirgaceae</taxon>
        <taxon>Fulvivirga</taxon>
    </lineage>
</organism>
<sequence>MVEVFKTDIDRKEDAERVFRLLSYIFPLATINFDLEDVDNILRVECKNRSVDFDKLMRVVEEAGFKAEVLEDHQPVVGFL</sequence>
<proteinExistence type="predicted"/>
<dbReference type="STRING" id="1237149.C900_00872"/>
<reference evidence="1 2" key="1">
    <citation type="submission" date="2012-12" db="EMBL/GenBank/DDBJ databases">
        <title>Genome assembly of Fulvivirga imtechensis AK7.</title>
        <authorList>
            <person name="Nupur N."/>
            <person name="Khatri I."/>
            <person name="Kumar R."/>
            <person name="Subramanian S."/>
            <person name="Pinnaka A."/>
        </authorList>
    </citation>
    <scope>NUCLEOTIDE SEQUENCE [LARGE SCALE GENOMIC DNA]</scope>
    <source>
        <strain evidence="1 2">AK7</strain>
    </source>
</reference>
<name>L8JV63_9BACT</name>
<dbReference type="EMBL" id="AMZN01000014">
    <property type="protein sequence ID" value="ELR72911.1"/>
    <property type="molecule type" value="Genomic_DNA"/>
</dbReference>
<keyword evidence="2" id="KW-1185">Reference proteome</keyword>
<dbReference type="AlphaFoldDB" id="L8JV63"/>
<evidence type="ECO:0000313" key="2">
    <source>
        <dbReference type="Proteomes" id="UP000011135"/>
    </source>
</evidence>
<evidence type="ECO:0000313" key="1">
    <source>
        <dbReference type="EMBL" id="ELR72911.1"/>
    </source>
</evidence>
<evidence type="ECO:0008006" key="3">
    <source>
        <dbReference type="Google" id="ProtNLM"/>
    </source>
</evidence>
<accession>L8JV63</accession>
<dbReference type="RefSeq" id="WP_009578574.1">
    <property type="nucleotide sequence ID" value="NZ_AMZN01000014.1"/>
</dbReference>
<dbReference type="OrthoDB" id="1036397at2"/>
<comment type="caution">
    <text evidence="1">The sequence shown here is derived from an EMBL/GenBank/DDBJ whole genome shotgun (WGS) entry which is preliminary data.</text>
</comment>
<dbReference type="Proteomes" id="UP000011135">
    <property type="component" value="Unassembled WGS sequence"/>
</dbReference>
<gene>
    <name evidence="1" type="ORF">C900_00872</name>
</gene>